<name>A0A0M3HZ00_ASCLU</name>
<dbReference type="Proteomes" id="UP000036681">
    <property type="component" value="Unplaced"/>
</dbReference>
<evidence type="ECO:0000256" key="1">
    <source>
        <dbReference type="SAM" id="Phobius"/>
    </source>
</evidence>
<feature type="transmembrane region" description="Helical" evidence="1">
    <location>
        <begin position="172"/>
        <end position="193"/>
    </location>
</feature>
<organism evidence="2 3">
    <name type="scientific">Ascaris lumbricoides</name>
    <name type="common">Giant roundworm</name>
    <dbReference type="NCBI Taxonomy" id="6252"/>
    <lineage>
        <taxon>Eukaryota</taxon>
        <taxon>Metazoa</taxon>
        <taxon>Ecdysozoa</taxon>
        <taxon>Nematoda</taxon>
        <taxon>Chromadorea</taxon>
        <taxon>Rhabditida</taxon>
        <taxon>Spirurina</taxon>
        <taxon>Ascaridomorpha</taxon>
        <taxon>Ascaridoidea</taxon>
        <taxon>Ascarididae</taxon>
        <taxon>Ascaris</taxon>
    </lineage>
</organism>
<dbReference type="PANTHER" id="PTHR46895">
    <property type="entry name" value="PROTEIN CBG20548-RELATED"/>
    <property type="match status" value="1"/>
</dbReference>
<dbReference type="WBParaSite" id="ALUE_0000883101-mRNA-1">
    <property type="protein sequence ID" value="ALUE_0000883101-mRNA-1"/>
    <property type="gene ID" value="ALUE_0000883101"/>
</dbReference>
<sequence length="202" mass="23257">MDNYWNHCLTRKEMLLSGNELEYALFGYVVPVLILLGITGNQLNLFVLLSTPIRSRRASSTYTINSSIPSKITLLICFERLIGVRYPLFVRRYALDTPSWRTFVMIGVLAMTGILTAYTHISYDMIMKVFCNGTQLHAIPFAVDSPRWMSGSALNRQWLRKFVLLNARIHEIFVVFVPTMVILVANIMLIIALKKRFIFMIE</sequence>
<keyword evidence="1" id="KW-0812">Transmembrane</keyword>
<evidence type="ECO:0000313" key="3">
    <source>
        <dbReference type="WBParaSite" id="ALUE_0000883101-mRNA-1"/>
    </source>
</evidence>
<dbReference type="SUPFAM" id="SSF81321">
    <property type="entry name" value="Family A G protein-coupled receptor-like"/>
    <property type="match status" value="1"/>
</dbReference>
<keyword evidence="1" id="KW-1133">Transmembrane helix</keyword>
<evidence type="ECO:0000313" key="2">
    <source>
        <dbReference type="Proteomes" id="UP000036681"/>
    </source>
</evidence>
<dbReference type="AlphaFoldDB" id="A0A0M3HZ00"/>
<dbReference type="Gene3D" id="1.20.1070.10">
    <property type="entry name" value="Rhodopsin 7-helix transmembrane proteins"/>
    <property type="match status" value="1"/>
</dbReference>
<keyword evidence="1" id="KW-0472">Membrane</keyword>
<feature type="transmembrane region" description="Helical" evidence="1">
    <location>
        <begin position="100"/>
        <end position="121"/>
    </location>
</feature>
<dbReference type="PANTHER" id="PTHR46895:SF3">
    <property type="entry name" value="G-PROTEIN COUPLED RECEPTOR F59B2.13-RELATED"/>
    <property type="match status" value="1"/>
</dbReference>
<keyword evidence="2" id="KW-1185">Reference proteome</keyword>
<feature type="transmembrane region" description="Helical" evidence="1">
    <location>
        <begin position="25"/>
        <end position="49"/>
    </location>
</feature>
<protein>
    <submittedName>
        <fullName evidence="3">G_PROTEIN_RECEP_F1_2 domain-containing protein</fullName>
    </submittedName>
</protein>
<accession>A0A0M3HZ00</accession>
<reference evidence="3" key="1">
    <citation type="submission" date="2017-02" db="UniProtKB">
        <authorList>
            <consortium name="WormBaseParasite"/>
        </authorList>
    </citation>
    <scope>IDENTIFICATION</scope>
</reference>
<proteinExistence type="predicted"/>